<proteinExistence type="predicted"/>
<sequence>MKPFLIWRLAIQIDDIKVMWLVCVLCLCVTVSGLNLSETKKSAKERENLLLILTRSRVEEKILPEERKPFMDSTLGVHSEFLSYLLPEEYFYDKLQLPTPPPPPENKFSNHTKLV</sequence>
<protein>
    <submittedName>
        <fullName evidence="2">(African queen) hypothetical protein</fullName>
    </submittedName>
</protein>
<keyword evidence="3" id="KW-1185">Reference proteome</keyword>
<accession>A0A8J2QE46</accession>
<evidence type="ECO:0000256" key="1">
    <source>
        <dbReference type="SAM" id="MobiDB-lite"/>
    </source>
</evidence>
<dbReference type="Proteomes" id="UP000789524">
    <property type="component" value="Unassembled WGS sequence"/>
</dbReference>
<dbReference type="EMBL" id="CAKASE010000045">
    <property type="protein sequence ID" value="CAG9560666.1"/>
    <property type="molecule type" value="Genomic_DNA"/>
</dbReference>
<comment type="caution">
    <text evidence="2">The sequence shown here is derived from an EMBL/GenBank/DDBJ whole genome shotgun (WGS) entry which is preliminary data.</text>
</comment>
<organism evidence="2 3">
    <name type="scientific">Danaus chrysippus</name>
    <name type="common">African queen</name>
    <dbReference type="NCBI Taxonomy" id="151541"/>
    <lineage>
        <taxon>Eukaryota</taxon>
        <taxon>Metazoa</taxon>
        <taxon>Ecdysozoa</taxon>
        <taxon>Arthropoda</taxon>
        <taxon>Hexapoda</taxon>
        <taxon>Insecta</taxon>
        <taxon>Pterygota</taxon>
        <taxon>Neoptera</taxon>
        <taxon>Endopterygota</taxon>
        <taxon>Lepidoptera</taxon>
        <taxon>Glossata</taxon>
        <taxon>Ditrysia</taxon>
        <taxon>Papilionoidea</taxon>
        <taxon>Nymphalidae</taxon>
        <taxon>Danainae</taxon>
        <taxon>Danaini</taxon>
        <taxon>Danaina</taxon>
        <taxon>Danaus</taxon>
        <taxon>Anosia</taxon>
    </lineage>
</organism>
<feature type="region of interest" description="Disordered" evidence="1">
    <location>
        <begin position="96"/>
        <end position="115"/>
    </location>
</feature>
<dbReference type="AlphaFoldDB" id="A0A8J2QE46"/>
<name>A0A8J2QE46_9NEOP</name>
<evidence type="ECO:0000313" key="3">
    <source>
        <dbReference type="Proteomes" id="UP000789524"/>
    </source>
</evidence>
<gene>
    <name evidence="2" type="ORF">DCHRY22_LOCUS2286</name>
</gene>
<reference evidence="2" key="1">
    <citation type="submission" date="2021-09" db="EMBL/GenBank/DDBJ databases">
        <authorList>
            <person name="Martin H S."/>
        </authorList>
    </citation>
    <scope>NUCLEOTIDE SEQUENCE</scope>
</reference>
<evidence type="ECO:0000313" key="2">
    <source>
        <dbReference type="EMBL" id="CAG9560666.1"/>
    </source>
</evidence>